<evidence type="ECO:0000313" key="3">
    <source>
        <dbReference type="Proteomes" id="UP000032233"/>
    </source>
</evidence>
<gene>
    <name evidence="2" type="ORF">X474_25935</name>
</gene>
<dbReference type="Pfam" id="PF14574">
    <property type="entry name" value="RACo_C_ter"/>
    <property type="match status" value="1"/>
</dbReference>
<dbReference type="RefSeq" id="WP_044352403.1">
    <property type="nucleotide sequence ID" value="NZ_AZAC01000067.1"/>
</dbReference>
<dbReference type="InParanoid" id="A0A0D2JP32"/>
<dbReference type="InterPro" id="IPR052911">
    <property type="entry name" value="Corrinoid_activation_enz"/>
</dbReference>
<sequence>MDSSCQCLEIAPPKGQGQAAPLIELLSKAGYTLRFDCGGLGVCGKCLVRISSREAASPPSPAEFKNLGPEKLGQGWRLACQVKVIKPLTVQIPRQTLTTREACGKTDLPDSYQTNPLVKRILLEPTPLTAQAGSLWEAQGINRADQREKQLANLGAARQLAGSLRPGENTTLVTHQKKGIVAAHKGKQPQSLGLALDLGTTTLAAYLLDFDTGKLLAASNSANPQASMGQDVISRIAYTRKHKKGLELLSRLVRDEINNLAKACLLKAKLDPGNIDEVLAVGNSTMQQIFCGLDPYGLGQAPYLPFTQKPQDFCAHEVGLNLSPGINVHIFPVVSGFIGGDTLAAAIACDLDKQKETTLLVDIGTNGELVLCRQGRLWAASCATGPTLEGAHLSCGMRAVKGAIHRFSLDPSTLIPRYQVIGGESGALPSGICGSGVIDVVAALLKAGVVKQNGRLDESKPKVEIDEKGIGQSFTLVRSEDSGTGRDICLTLKDLRQIQLSKAALAAGIKLLLSRAGISQVSRLILTGAFGAHFDWQSARAIGMIPCQAGKIEAMVNAAGSGAAQALLDQDKRREAALLANKIEVLNLAGDPDFQLTFAEEIGFPPS</sequence>
<dbReference type="PANTHER" id="PTHR42895:SF1">
    <property type="entry name" value="IRON-SULFUR CLUSTER PROTEIN"/>
    <property type="match status" value="1"/>
</dbReference>
<proteinExistence type="predicted"/>
<evidence type="ECO:0000313" key="2">
    <source>
        <dbReference type="EMBL" id="KIX11250.1"/>
    </source>
</evidence>
<dbReference type="InterPro" id="IPR043129">
    <property type="entry name" value="ATPase_NBD"/>
</dbReference>
<dbReference type="Pfam" id="PF00111">
    <property type="entry name" value="Fer2"/>
    <property type="match status" value="1"/>
</dbReference>
<dbReference type="InterPro" id="IPR027980">
    <property type="entry name" value="RACo_C"/>
</dbReference>
<dbReference type="STRING" id="1429043.X474_25935"/>
<dbReference type="Gene3D" id="3.10.20.30">
    <property type="match status" value="1"/>
</dbReference>
<accession>A0A0D2JP32</accession>
<dbReference type="InterPro" id="IPR036010">
    <property type="entry name" value="2Fe-2S_ferredoxin-like_sf"/>
</dbReference>
<name>A0A0D2JP32_9BACT</name>
<dbReference type="SUPFAM" id="SSF54292">
    <property type="entry name" value="2Fe-2S ferredoxin-like"/>
    <property type="match status" value="1"/>
</dbReference>
<dbReference type="Gene3D" id="3.30.420.480">
    <property type="entry name" value="Domain of unknown function (DUF4445)"/>
    <property type="match status" value="1"/>
</dbReference>
<dbReference type="Proteomes" id="UP000032233">
    <property type="component" value="Unassembled WGS sequence"/>
</dbReference>
<dbReference type="InterPro" id="IPR042259">
    <property type="entry name" value="Raco-like_middle_sf"/>
</dbReference>
<dbReference type="GO" id="GO:0051536">
    <property type="term" value="F:iron-sulfur cluster binding"/>
    <property type="evidence" value="ECO:0007669"/>
    <property type="project" value="InterPro"/>
</dbReference>
<dbReference type="CDD" id="cd00207">
    <property type="entry name" value="fer2"/>
    <property type="match status" value="1"/>
</dbReference>
<organism evidence="2 3">
    <name type="scientific">Dethiosulfatarculus sandiegensis</name>
    <dbReference type="NCBI Taxonomy" id="1429043"/>
    <lineage>
        <taxon>Bacteria</taxon>
        <taxon>Pseudomonadati</taxon>
        <taxon>Thermodesulfobacteriota</taxon>
        <taxon>Desulfarculia</taxon>
        <taxon>Desulfarculales</taxon>
        <taxon>Desulfarculaceae</taxon>
        <taxon>Dethiosulfatarculus</taxon>
    </lineage>
</organism>
<reference evidence="2 3" key="1">
    <citation type="submission" date="2013-11" db="EMBL/GenBank/DDBJ databases">
        <title>Metagenomic analysis of a methanogenic consortium involved in long chain n-alkane degradation.</title>
        <authorList>
            <person name="Davidova I.A."/>
            <person name="Callaghan A.V."/>
            <person name="Wawrik B."/>
            <person name="Pruitt S."/>
            <person name="Marks C."/>
            <person name="Duncan K.E."/>
            <person name="Suflita J.M."/>
        </authorList>
    </citation>
    <scope>NUCLEOTIDE SEQUENCE [LARGE SCALE GENOMIC DNA]</scope>
    <source>
        <strain evidence="2 3">SPR</strain>
    </source>
</reference>
<dbReference type="InterPro" id="IPR001041">
    <property type="entry name" value="2Fe-2S_ferredoxin-type"/>
</dbReference>
<dbReference type="InterPro" id="IPR012675">
    <property type="entry name" value="Beta-grasp_dom_sf"/>
</dbReference>
<dbReference type="PROSITE" id="PS51085">
    <property type="entry name" value="2FE2S_FER_2"/>
    <property type="match status" value="1"/>
</dbReference>
<dbReference type="Pfam" id="PF17651">
    <property type="entry name" value="Raco_middle"/>
    <property type="match status" value="1"/>
</dbReference>
<dbReference type="PANTHER" id="PTHR42895">
    <property type="entry name" value="IRON-SULFUR CLUSTER-BINDING PROTEIN-RELATED"/>
    <property type="match status" value="1"/>
</dbReference>
<dbReference type="EMBL" id="AZAC01000067">
    <property type="protein sequence ID" value="KIX11250.1"/>
    <property type="molecule type" value="Genomic_DNA"/>
</dbReference>
<comment type="caution">
    <text evidence="2">The sequence shown here is derived from an EMBL/GenBank/DDBJ whole genome shotgun (WGS) entry which is preliminary data.</text>
</comment>
<evidence type="ECO:0000259" key="1">
    <source>
        <dbReference type="PROSITE" id="PS51085"/>
    </source>
</evidence>
<dbReference type="InterPro" id="IPR041414">
    <property type="entry name" value="Raco-like_middle"/>
</dbReference>
<protein>
    <recommendedName>
        <fullName evidence="1">2Fe-2S ferredoxin-type domain-containing protein</fullName>
    </recommendedName>
</protein>
<dbReference type="SUPFAM" id="SSF53067">
    <property type="entry name" value="Actin-like ATPase domain"/>
    <property type="match status" value="1"/>
</dbReference>
<feature type="domain" description="2Fe-2S ferredoxin-type" evidence="1">
    <location>
        <begin position="1"/>
        <end position="96"/>
    </location>
</feature>
<keyword evidence="3" id="KW-1185">Reference proteome</keyword>
<dbReference type="AlphaFoldDB" id="A0A0D2JP32"/>